<name>A0AAV1RK03_9ROSI</name>
<feature type="compositionally biased region" description="Basic and acidic residues" evidence="1">
    <location>
        <begin position="67"/>
        <end position="95"/>
    </location>
</feature>
<dbReference type="EMBL" id="CAWUPB010000994">
    <property type="protein sequence ID" value="CAK7335698.1"/>
    <property type="molecule type" value="Genomic_DNA"/>
</dbReference>
<sequence length="134" mass="15485">MASVQCIKPDEKTSNQEQEQMIHMQTEKTLSHEKVVSVNQCKGQTNGQNSQSHVGQAKNPAPVAMPCHEKNEKKMKDKKEKDKNKKENKDKNKKEKKEKKDKKDKKEKKFDDKKKEKSGDKKKKKKLDSSSDSD</sequence>
<reference evidence="2 3" key="1">
    <citation type="submission" date="2024-01" db="EMBL/GenBank/DDBJ databases">
        <authorList>
            <person name="Waweru B."/>
        </authorList>
    </citation>
    <scope>NUCLEOTIDE SEQUENCE [LARGE SCALE GENOMIC DNA]</scope>
</reference>
<evidence type="ECO:0000313" key="3">
    <source>
        <dbReference type="Proteomes" id="UP001314170"/>
    </source>
</evidence>
<gene>
    <name evidence="2" type="ORF">DCAF_LOCUS10698</name>
</gene>
<dbReference type="Proteomes" id="UP001314170">
    <property type="component" value="Unassembled WGS sequence"/>
</dbReference>
<proteinExistence type="predicted"/>
<comment type="caution">
    <text evidence="2">The sequence shown here is derived from an EMBL/GenBank/DDBJ whole genome shotgun (WGS) entry which is preliminary data.</text>
</comment>
<dbReference type="AlphaFoldDB" id="A0AAV1RK03"/>
<feature type="compositionally biased region" description="Polar residues" evidence="1">
    <location>
        <begin position="37"/>
        <end position="54"/>
    </location>
</feature>
<organism evidence="2 3">
    <name type="scientific">Dovyalis caffra</name>
    <dbReference type="NCBI Taxonomy" id="77055"/>
    <lineage>
        <taxon>Eukaryota</taxon>
        <taxon>Viridiplantae</taxon>
        <taxon>Streptophyta</taxon>
        <taxon>Embryophyta</taxon>
        <taxon>Tracheophyta</taxon>
        <taxon>Spermatophyta</taxon>
        <taxon>Magnoliopsida</taxon>
        <taxon>eudicotyledons</taxon>
        <taxon>Gunneridae</taxon>
        <taxon>Pentapetalae</taxon>
        <taxon>rosids</taxon>
        <taxon>fabids</taxon>
        <taxon>Malpighiales</taxon>
        <taxon>Salicaceae</taxon>
        <taxon>Flacourtieae</taxon>
        <taxon>Dovyalis</taxon>
    </lineage>
</organism>
<evidence type="ECO:0000313" key="2">
    <source>
        <dbReference type="EMBL" id="CAK7335698.1"/>
    </source>
</evidence>
<accession>A0AAV1RK03</accession>
<feature type="compositionally biased region" description="Basic residues" evidence="1">
    <location>
        <begin position="96"/>
        <end position="106"/>
    </location>
</feature>
<feature type="compositionally biased region" description="Basic and acidic residues" evidence="1">
    <location>
        <begin position="25"/>
        <end position="35"/>
    </location>
</feature>
<feature type="region of interest" description="Disordered" evidence="1">
    <location>
        <begin position="1"/>
        <end position="134"/>
    </location>
</feature>
<feature type="compositionally biased region" description="Basic and acidic residues" evidence="1">
    <location>
        <begin position="107"/>
        <end position="119"/>
    </location>
</feature>
<keyword evidence="3" id="KW-1185">Reference proteome</keyword>
<protein>
    <submittedName>
        <fullName evidence="2">Uncharacterized protein</fullName>
    </submittedName>
</protein>
<evidence type="ECO:0000256" key="1">
    <source>
        <dbReference type="SAM" id="MobiDB-lite"/>
    </source>
</evidence>